<protein>
    <submittedName>
        <fullName evidence="2">Molybdopterin biosynthesis protein MoeY</fullName>
    </submittedName>
</protein>
<dbReference type="GO" id="GO:0016491">
    <property type="term" value="F:oxidoreductase activity"/>
    <property type="evidence" value="ECO:0007669"/>
    <property type="project" value="InterPro"/>
</dbReference>
<dbReference type="RefSeq" id="WP_144309749.1">
    <property type="nucleotide sequence ID" value="NZ_VMNK01000009.1"/>
</dbReference>
<keyword evidence="3" id="KW-1185">Reference proteome</keyword>
<reference evidence="2 3" key="1">
    <citation type="submission" date="2019-07" db="EMBL/GenBank/DDBJ databases">
        <title>The pathways for chlorine oxyanion respiration interact through the shared metabolite chlorate.</title>
        <authorList>
            <person name="Barnum T.P."/>
            <person name="Cheng Y."/>
            <person name="Hill K.A."/>
            <person name="Lucas L.N."/>
            <person name="Carlson H.K."/>
            <person name="Coates J.D."/>
        </authorList>
    </citation>
    <scope>NUCLEOTIDE SEQUENCE [LARGE SCALE GENOMIC DNA]</scope>
    <source>
        <strain evidence="2 3">SFB-3</strain>
    </source>
</reference>
<dbReference type="AlphaFoldDB" id="A0A557QT27"/>
<evidence type="ECO:0000313" key="3">
    <source>
        <dbReference type="Proteomes" id="UP000319502"/>
    </source>
</evidence>
<dbReference type="Proteomes" id="UP000319502">
    <property type="component" value="Unassembled WGS sequence"/>
</dbReference>
<dbReference type="SUPFAM" id="SSF55469">
    <property type="entry name" value="FMN-dependent nitroreductase-like"/>
    <property type="match status" value="1"/>
</dbReference>
<dbReference type="InterPro" id="IPR000415">
    <property type="entry name" value="Nitroreductase-like"/>
</dbReference>
<sequence>MADRDTLLKILDLARWAPSGDNTQPWRFEIVSESHIAIHGHDTRDWCVYDFRGYASHIAHGALLETLRIAASDAGLIATWALRDGTTDVAPIYDVTLEPSADIAPDPLLAFVESRVVQRRPMQTTPLTAEQKAALKHAVGDDFELSFFESGQMKRRVAKLLWDSAYLRLTCPEAYEVHKRVIEWGARFSDDKIPEEAVGVDAATAKLMRWVMQSWARVAFFNKYLAGTIAPRIQLDVLPALRCAAHILITPKSTPTEFLDYVRAGQSMQRLWLTTASLGLHLQPEMTPVIFRWYAQNGVPIAADRSMDAASACLAEQFDVLSGRASDDPLVFFCRVGKAPKPVSRSLRIALRSLLQPS</sequence>
<dbReference type="EMBL" id="VMNK01000009">
    <property type="protein sequence ID" value="TVO56071.1"/>
    <property type="molecule type" value="Genomic_DNA"/>
</dbReference>
<proteinExistence type="predicted"/>
<dbReference type="Pfam" id="PF00881">
    <property type="entry name" value="Nitroreductase"/>
    <property type="match status" value="1"/>
</dbReference>
<gene>
    <name evidence="2" type="ORF">FHP91_11550</name>
</gene>
<comment type="caution">
    <text evidence="2">The sequence shown here is derived from an EMBL/GenBank/DDBJ whole genome shotgun (WGS) entry which is preliminary data.</text>
</comment>
<organism evidence="2 3">
    <name type="scientific">Denitromonas halophila</name>
    <dbReference type="NCBI Taxonomy" id="1629404"/>
    <lineage>
        <taxon>Bacteria</taxon>
        <taxon>Pseudomonadati</taxon>
        <taxon>Pseudomonadota</taxon>
        <taxon>Betaproteobacteria</taxon>
        <taxon>Rhodocyclales</taxon>
        <taxon>Zoogloeaceae</taxon>
        <taxon>Denitromonas</taxon>
    </lineage>
</organism>
<dbReference type="Gene3D" id="3.40.109.10">
    <property type="entry name" value="NADH Oxidase"/>
    <property type="match status" value="2"/>
</dbReference>
<dbReference type="OrthoDB" id="272552at2"/>
<name>A0A557QT27_9RHOO</name>
<evidence type="ECO:0000313" key="2">
    <source>
        <dbReference type="EMBL" id="TVO56071.1"/>
    </source>
</evidence>
<evidence type="ECO:0000259" key="1">
    <source>
        <dbReference type="Pfam" id="PF00881"/>
    </source>
</evidence>
<dbReference type="InterPro" id="IPR029479">
    <property type="entry name" value="Nitroreductase"/>
</dbReference>
<feature type="domain" description="Nitroreductase" evidence="1">
    <location>
        <begin position="3"/>
        <end position="34"/>
    </location>
</feature>
<accession>A0A557QT27</accession>